<feature type="domain" description="RIC1 C-terminal alpha solenoid region" evidence="5">
    <location>
        <begin position="779"/>
        <end position="939"/>
    </location>
</feature>
<dbReference type="PANTHER" id="PTHR22746:SF10">
    <property type="entry name" value="GUANINE NUCLEOTIDE EXCHANGE FACTOR SUBUNIT RIC1"/>
    <property type="match status" value="1"/>
</dbReference>
<evidence type="ECO:0000259" key="5">
    <source>
        <dbReference type="Pfam" id="PF07064"/>
    </source>
</evidence>
<dbReference type="GO" id="GO:0034066">
    <property type="term" value="C:Ric1-Rgp1 guanyl-nucleotide exchange factor complex"/>
    <property type="evidence" value="ECO:0007669"/>
    <property type="project" value="InterPro"/>
</dbReference>
<dbReference type="GO" id="GO:0005829">
    <property type="term" value="C:cytosol"/>
    <property type="evidence" value="ECO:0007669"/>
    <property type="project" value="TreeGrafter"/>
</dbReference>
<dbReference type="GO" id="GO:0006886">
    <property type="term" value="P:intracellular protein transport"/>
    <property type="evidence" value="ECO:0007669"/>
    <property type="project" value="InterPro"/>
</dbReference>
<dbReference type="Proteomes" id="UP001177023">
    <property type="component" value="Unassembled WGS sequence"/>
</dbReference>
<reference evidence="6" key="1">
    <citation type="submission" date="2023-06" db="EMBL/GenBank/DDBJ databases">
        <authorList>
            <person name="Delattre M."/>
        </authorList>
    </citation>
    <scope>NUCLEOTIDE SEQUENCE</scope>
    <source>
        <strain evidence="6">AF72</strain>
    </source>
</reference>
<organism evidence="6 7">
    <name type="scientific">Mesorhabditis spiculigera</name>
    <dbReference type="NCBI Taxonomy" id="96644"/>
    <lineage>
        <taxon>Eukaryota</taxon>
        <taxon>Metazoa</taxon>
        <taxon>Ecdysozoa</taxon>
        <taxon>Nematoda</taxon>
        <taxon>Chromadorea</taxon>
        <taxon>Rhabditida</taxon>
        <taxon>Rhabditina</taxon>
        <taxon>Rhabditomorpha</taxon>
        <taxon>Rhabditoidea</taxon>
        <taxon>Rhabditidae</taxon>
        <taxon>Mesorhabditinae</taxon>
        <taxon>Mesorhabditis</taxon>
    </lineage>
</organism>
<dbReference type="InterPro" id="IPR009771">
    <property type="entry name" value="RIC1_C"/>
</dbReference>
<comment type="subcellular location">
    <subcellularLocation>
        <location evidence="1">Membrane</location>
    </subcellularLocation>
</comment>
<protein>
    <recommendedName>
        <fullName evidence="3">Protein RIC1 homolog</fullName>
    </recommendedName>
</protein>
<feature type="region of interest" description="Disordered" evidence="4">
    <location>
        <begin position="978"/>
        <end position="1003"/>
    </location>
</feature>
<dbReference type="GO" id="GO:0042147">
    <property type="term" value="P:retrograde transport, endosome to Golgi"/>
    <property type="evidence" value="ECO:0007669"/>
    <property type="project" value="TreeGrafter"/>
</dbReference>
<evidence type="ECO:0000256" key="4">
    <source>
        <dbReference type="SAM" id="MobiDB-lite"/>
    </source>
</evidence>
<feature type="region of interest" description="Disordered" evidence="4">
    <location>
        <begin position="1374"/>
        <end position="1454"/>
    </location>
</feature>
<dbReference type="EMBL" id="CATQJA010002706">
    <property type="protein sequence ID" value="CAJ0585488.1"/>
    <property type="molecule type" value="Genomic_DNA"/>
</dbReference>
<proteinExistence type="predicted"/>
<feature type="region of interest" description="Disordered" evidence="4">
    <location>
        <begin position="1207"/>
        <end position="1255"/>
    </location>
</feature>
<feature type="region of interest" description="Disordered" evidence="4">
    <location>
        <begin position="938"/>
        <end position="963"/>
    </location>
</feature>
<accession>A0AA36DDG5</accession>
<name>A0AA36DDG5_9BILA</name>
<evidence type="ECO:0000313" key="6">
    <source>
        <dbReference type="EMBL" id="CAJ0585488.1"/>
    </source>
</evidence>
<dbReference type="InterPro" id="IPR040096">
    <property type="entry name" value="Ric1"/>
</dbReference>
<keyword evidence="2" id="KW-0472">Membrane</keyword>
<evidence type="ECO:0000256" key="3">
    <source>
        <dbReference type="ARBA" id="ARBA00029879"/>
    </source>
</evidence>
<feature type="compositionally biased region" description="Polar residues" evidence="4">
    <location>
        <begin position="1377"/>
        <end position="1388"/>
    </location>
</feature>
<gene>
    <name evidence="6" type="ORF">MSPICULIGERA_LOCUS23508</name>
</gene>
<feature type="compositionally biased region" description="Polar residues" evidence="4">
    <location>
        <begin position="978"/>
        <end position="992"/>
    </location>
</feature>
<dbReference type="GO" id="GO:0000139">
    <property type="term" value="C:Golgi membrane"/>
    <property type="evidence" value="ECO:0007669"/>
    <property type="project" value="TreeGrafter"/>
</dbReference>
<dbReference type="PANTHER" id="PTHR22746">
    <property type="entry name" value="RAB6A-GEF COMPLEX PARTNER PROTEIN 1"/>
    <property type="match status" value="1"/>
</dbReference>
<evidence type="ECO:0000313" key="7">
    <source>
        <dbReference type="Proteomes" id="UP001177023"/>
    </source>
</evidence>
<feature type="compositionally biased region" description="Low complexity" evidence="4">
    <location>
        <begin position="1240"/>
        <end position="1249"/>
    </location>
</feature>
<evidence type="ECO:0000256" key="2">
    <source>
        <dbReference type="ARBA" id="ARBA00023136"/>
    </source>
</evidence>
<evidence type="ECO:0000256" key="1">
    <source>
        <dbReference type="ARBA" id="ARBA00004370"/>
    </source>
</evidence>
<sequence length="1454" mass="160162">MYLPYGSEEQLRIPKNHGPATINSIVANRDRSLIATVTDDTLHIYLANPQLLLVSLPRDPADVLDKGSFQKIIWRYDSQALAVLTSRTHILIYRVELSQENCYNFTDPPHIETQRHSQELFLKGHRPITQLNLAVVVNLAARATAALIREDLLVCLTNGFTHRISWAGQVDAEYSIRLSTVPFAYDQLQSRAEYIPEGIFVRDIVFAPLIGGYCMVFSDGRAGLLTSQDVKFHPKTLLGVWAHQLRDAVCVDMNHIHRLLIFGCENGDIAGFHVDESSGALILAFRVALKVKDGPEILNRLGPVLRINVVPHCAAFSVLWGPKSANKEKKTQDGFNLTALALFSAYGAQIWSSLEGSYDAPLPSENLTAVEWGPEGLHLWLGRLSGLSLLPTLKSAAVNNPVMENASRILLVGSSNLLLSPVREREAKASAPHSVWSSISPHSEYLASNWPIRFAAIDREEVKYLAIAGTRGLAHMNIEKGKWKIFGNESQEREINVTGGIFIWKGTVGAACTQVESGAELLRFYPLSTKLDNHYCSELETESRIVAMNVREDCLVTFDFDSRILLYRLTASQSSKSADAYIRVAVDRAAEIRVGDFIPHPVCLTSIHVTELTHDKPKTHAVESSMFMRGVDTVLVNVSGKLITLNPKGATAADERDDIKFQLSQPIVIASFVEHIWHDLTSRATKSGRTQHLSNAIWINCGAKGLRVWLPLLPGRRPQQDSFNARRIMLPFSLDIRPAMICSMDCIAVGLESTPITYGSPKHCTTLFNVHRNSEVFIHHILKELLKRNLGAFAIEIARSCRHLPYFPHALELLLHGVLEEEATSSEPIPDPLLPRIVAFIQEFPEFLRTIAHCARKTELALWPTLFTVTGSPNDIFEVCLRDGELQTAASYLIVLQSIENSAISLEQAARLLREALSAGEWTLAQDMLRFASSIDADDIESQPRTPPPQAVKMSRRKGTTSAEDELVVTRFQAVPSSKTSSRIRSETQVNGASRKDSGGSGRRLSKALSAELSLSPTFTNAMIERMQAILREHAMSLLREHCVRDLGFFCSHLNFDLVSLVAAGGSSFEVADFPSAITRLHAQFEWPYPVAGHKVVDHLTRKFGSLRTSQSSISLAGNPACPGMFRHSATNRLPCRFLFPKRYHQKIPGFLWRFSGSPYNPSRPPAGSIFGRDGDEPVVQPDESVFGDVSTVVQEAPLRPAELIGALNGKKDSSGDSVEAPSQSTAMLRDEGGRPPSPSGSSIAPSTPNGATPSASYDISAVEVLCGPAAARGSETSDSQLMHMIRLFEQAQAVDWIFLLCLVRRDSQTLRGFLNISTARNFPGDTLARLRSGSEDLMVWAQQMCPGYLPILQVFVAHIEMVAEAVGLSIQHHNGKQAQKPNLTANGSVPEKRAPPTRAADPLGAAGNRRTLRAAFDPSTSSRRHRERSRSVDRGMAHHAVSTADEANDCSIM</sequence>
<keyword evidence="7" id="KW-1185">Reference proteome</keyword>
<dbReference type="Pfam" id="PF07064">
    <property type="entry name" value="RIC1"/>
    <property type="match status" value="1"/>
</dbReference>
<feature type="non-terminal residue" evidence="6">
    <location>
        <position position="1"/>
    </location>
</feature>
<dbReference type="Pfam" id="PF25440">
    <property type="entry name" value="Beta-prop_RIC1_2nd"/>
    <property type="match status" value="1"/>
</dbReference>
<comment type="caution">
    <text evidence="6">The sequence shown here is derived from an EMBL/GenBank/DDBJ whole genome shotgun (WGS) entry which is preliminary data.</text>
</comment>